<dbReference type="EMBL" id="ML996278">
    <property type="protein sequence ID" value="KAF2728496.1"/>
    <property type="molecule type" value="Genomic_DNA"/>
</dbReference>
<gene>
    <name evidence="2" type="ORF">EJ04DRAFT_528593</name>
</gene>
<dbReference type="AlphaFoldDB" id="A0A9P4QPA3"/>
<protein>
    <recommendedName>
        <fullName evidence="4">Secreted protein</fullName>
    </recommendedName>
</protein>
<proteinExistence type="predicted"/>
<dbReference type="OrthoDB" id="10486683at2759"/>
<evidence type="ECO:0008006" key="4">
    <source>
        <dbReference type="Google" id="ProtNLM"/>
    </source>
</evidence>
<feature type="chain" id="PRO_5040357140" description="Secreted protein" evidence="1">
    <location>
        <begin position="28"/>
        <end position="125"/>
    </location>
</feature>
<feature type="signal peptide" evidence="1">
    <location>
        <begin position="1"/>
        <end position="27"/>
    </location>
</feature>
<accession>A0A9P4QPA3</accession>
<evidence type="ECO:0000256" key="1">
    <source>
        <dbReference type="SAM" id="SignalP"/>
    </source>
</evidence>
<dbReference type="Proteomes" id="UP000799444">
    <property type="component" value="Unassembled WGS sequence"/>
</dbReference>
<organism evidence="2 3">
    <name type="scientific">Polyplosphaeria fusca</name>
    <dbReference type="NCBI Taxonomy" id="682080"/>
    <lineage>
        <taxon>Eukaryota</taxon>
        <taxon>Fungi</taxon>
        <taxon>Dikarya</taxon>
        <taxon>Ascomycota</taxon>
        <taxon>Pezizomycotina</taxon>
        <taxon>Dothideomycetes</taxon>
        <taxon>Pleosporomycetidae</taxon>
        <taxon>Pleosporales</taxon>
        <taxon>Tetraplosphaeriaceae</taxon>
        <taxon>Polyplosphaeria</taxon>
    </lineage>
</organism>
<reference evidence="2" key="1">
    <citation type="journal article" date="2020" name="Stud. Mycol.">
        <title>101 Dothideomycetes genomes: a test case for predicting lifestyles and emergence of pathogens.</title>
        <authorList>
            <person name="Haridas S."/>
            <person name="Albert R."/>
            <person name="Binder M."/>
            <person name="Bloem J."/>
            <person name="Labutti K."/>
            <person name="Salamov A."/>
            <person name="Andreopoulos B."/>
            <person name="Baker S."/>
            <person name="Barry K."/>
            <person name="Bills G."/>
            <person name="Bluhm B."/>
            <person name="Cannon C."/>
            <person name="Castanera R."/>
            <person name="Culley D."/>
            <person name="Daum C."/>
            <person name="Ezra D."/>
            <person name="Gonzalez J."/>
            <person name="Henrissat B."/>
            <person name="Kuo A."/>
            <person name="Liang C."/>
            <person name="Lipzen A."/>
            <person name="Lutzoni F."/>
            <person name="Magnuson J."/>
            <person name="Mondo S."/>
            <person name="Nolan M."/>
            <person name="Ohm R."/>
            <person name="Pangilinan J."/>
            <person name="Park H.-J."/>
            <person name="Ramirez L."/>
            <person name="Alfaro M."/>
            <person name="Sun H."/>
            <person name="Tritt A."/>
            <person name="Yoshinaga Y."/>
            <person name="Zwiers L.-H."/>
            <person name="Turgeon B."/>
            <person name="Goodwin S."/>
            <person name="Spatafora J."/>
            <person name="Crous P."/>
            <person name="Grigoriev I."/>
        </authorList>
    </citation>
    <scope>NUCLEOTIDE SEQUENCE</scope>
    <source>
        <strain evidence="2">CBS 125425</strain>
    </source>
</reference>
<sequence length="125" mass="13162">MPSTSVAFSGLLASSSIFIIGTDPTAAALCSANWPLLSFTRALAFSPISSRAKSRLPLLAQKCKAVCPLMFLAATSADLERSKAAMASPSLREHDIMSGVQPEASVASMSSLGVWRSNVTMGRWL</sequence>
<evidence type="ECO:0000313" key="2">
    <source>
        <dbReference type="EMBL" id="KAF2728496.1"/>
    </source>
</evidence>
<keyword evidence="3" id="KW-1185">Reference proteome</keyword>
<keyword evidence="1" id="KW-0732">Signal</keyword>
<name>A0A9P4QPA3_9PLEO</name>
<comment type="caution">
    <text evidence="2">The sequence shown here is derived from an EMBL/GenBank/DDBJ whole genome shotgun (WGS) entry which is preliminary data.</text>
</comment>
<evidence type="ECO:0000313" key="3">
    <source>
        <dbReference type="Proteomes" id="UP000799444"/>
    </source>
</evidence>